<evidence type="ECO:0000256" key="1">
    <source>
        <dbReference type="ARBA" id="ARBA00010638"/>
    </source>
</evidence>
<dbReference type="SUPFAM" id="SSF100950">
    <property type="entry name" value="NagB/RpiA/CoA transferase-like"/>
    <property type="match status" value="1"/>
</dbReference>
<comment type="catalytic activity">
    <reaction evidence="5">
        <text>(6S)-5-formyl-5,6,7,8-tetrahydrofolate + ATP = (6R)-5,10-methenyltetrahydrofolate + ADP + phosphate</text>
        <dbReference type="Rhea" id="RHEA:10488"/>
        <dbReference type="ChEBI" id="CHEBI:30616"/>
        <dbReference type="ChEBI" id="CHEBI:43474"/>
        <dbReference type="ChEBI" id="CHEBI:57455"/>
        <dbReference type="ChEBI" id="CHEBI:57457"/>
        <dbReference type="ChEBI" id="CHEBI:456216"/>
        <dbReference type="EC" id="6.3.3.2"/>
    </reaction>
</comment>
<dbReference type="Gene3D" id="3.40.50.10420">
    <property type="entry name" value="NagB/RpiA/CoA transferase-like"/>
    <property type="match status" value="1"/>
</dbReference>
<dbReference type="Pfam" id="PF01812">
    <property type="entry name" value="5-FTHF_cyc-lig"/>
    <property type="match status" value="1"/>
</dbReference>
<comment type="caution">
    <text evidence="6">The sequence shown here is derived from an EMBL/GenBank/DDBJ whole genome shotgun (WGS) entry which is preliminary data.</text>
</comment>
<evidence type="ECO:0000313" key="6">
    <source>
        <dbReference type="EMBL" id="MBA4601757.1"/>
    </source>
</evidence>
<dbReference type="Proteomes" id="UP000538292">
    <property type="component" value="Unassembled WGS sequence"/>
</dbReference>
<comment type="cofactor">
    <cofactor evidence="5">
        <name>Mg(2+)</name>
        <dbReference type="ChEBI" id="CHEBI:18420"/>
    </cofactor>
</comment>
<evidence type="ECO:0000256" key="3">
    <source>
        <dbReference type="ARBA" id="ARBA00022840"/>
    </source>
</evidence>
<gene>
    <name evidence="6" type="ORF">H2C83_05360</name>
</gene>
<dbReference type="InterPro" id="IPR002698">
    <property type="entry name" value="FTHF_cligase"/>
</dbReference>
<organism evidence="6 7">
    <name type="scientific">Thermoactinomyces mirandus</name>
    <dbReference type="NCBI Taxonomy" id="2756294"/>
    <lineage>
        <taxon>Bacteria</taxon>
        <taxon>Bacillati</taxon>
        <taxon>Bacillota</taxon>
        <taxon>Bacilli</taxon>
        <taxon>Bacillales</taxon>
        <taxon>Thermoactinomycetaceae</taxon>
        <taxon>Thermoactinomyces</taxon>
    </lineage>
</organism>
<comment type="similarity">
    <text evidence="1 5">Belongs to the 5-formyltetrahydrofolate cyclo-ligase family.</text>
</comment>
<keyword evidence="3 4" id="KW-0067">ATP-binding</keyword>
<keyword evidence="7" id="KW-1185">Reference proteome</keyword>
<sequence>MLKSELRKSMTDFLKGLSEREKREVEKKLLKNLLSSSLWNDAKTIGVTVSRGFEWNTMPIIESGWEQGKTICVPKCVPKEKKLVFYELSDFGQLEKSYYNLLEPKTEKTRKVEKSKIDLLIVPGLVFDHHGYRIGFGGGYYDRFLADFPNKTLSLAHTSQIREDLPIDSHDIPVQHLITETGKFM</sequence>
<dbReference type="GO" id="GO:0035999">
    <property type="term" value="P:tetrahydrofolate interconversion"/>
    <property type="evidence" value="ECO:0007669"/>
    <property type="project" value="TreeGrafter"/>
</dbReference>
<dbReference type="GO" id="GO:0046872">
    <property type="term" value="F:metal ion binding"/>
    <property type="evidence" value="ECO:0007669"/>
    <property type="project" value="UniProtKB-KW"/>
</dbReference>
<keyword evidence="5" id="KW-0479">Metal-binding</keyword>
<evidence type="ECO:0000256" key="5">
    <source>
        <dbReference type="RuleBase" id="RU361279"/>
    </source>
</evidence>
<dbReference type="PANTHER" id="PTHR23407:SF1">
    <property type="entry name" value="5-FORMYLTETRAHYDROFOLATE CYCLO-LIGASE"/>
    <property type="match status" value="1"/>
</dbReference>
<protein>
    <recommendedName>
        <fullName evidence="5">5-formyltetrahydrofolate cyclo-ligase</fullName>
        <ecNumber evidence="5">6.3.3.2</ecNumber>
    </recommendedName>
</protein>
<reference evidence="6 7" key="1">
    <citation type="submission" date="2020-07" db="EMBL/GenBank/DDBJ databases">
        <title>Thermoactinomyces phylogeny.</title>
        <authorList>
            <person name="Dunlap C."/>
        </authorList>
    </citation>
    <scope>NUCLEOTIDE SEQUENCE [LARGE SCALE GENOMIC DNA]</scope>
    <source>
        <strain evidence="6 7">AMNI-1</strain>
    </source>
</reference>
<dbReference type="GO" id="GO:0009396">
    <property type="term" value="P:folic acid-containing compound biosynthetic process"/>
    <property type="evidence" value="ECO:0007669"/>
    <property type="project" value="TreeGrafter"/>
</dbReference>
<dbReference type="InterPro" id="IPR037171">
    <property type="entry name" value="NagB/RpiA_transferase-like"/>
</dbReference>
<dbReference type="GO" id="GO:0030272">
    <property type="term" value="F:5-formyltetrahydrofolate cyclo-ligase activity"/>
    <property type="evidence" value="ECO:0007669"/>
    <property type="project" value="UniProtKB-EC"/>
</dbReference>
<dbReference type="PIRSF" id="PIRSF006806">
    <property type="entry name" value="FTHF_cligase"/>
    <property type="match status" value="1"/>
</dbReference>
<keyword evidence="6" id="KW-0436">Ligase</keyword>
<keyword evidence="2 4" id="KW-0547">Nucleotide-binding</keyword>
<feature type="binding site" evidence="4">
    <location>
        <begin position="133"/>
        <end position="141"/>
    </location>
    <ligand>
        <name>ATP</name>
        <dbReference type="ChEBI" id="CHEBI:30616"/>
    </ligand>
</feature>
<name>A0A7W1XRC2_9BACL</name>
<feature type="binding site" evidence="4">
    <location>
        <position position="49"/>
    </location>
    <ligand>
        <name>substrate</name>
    </ligand>
</feature>
<evidence type="ECO:0000256" key="4">
    <source>
        <dbReference type="PIRSR" id="PIRSR006806-1"/>
    </source>
</evidence>
<dbReference type="NCBIfam" id="TIGR02727">
    <property type="entry name" value="MTHFS_bact"/>
    <property type="match status" value="1"/>
</dbReference>
<dbReference type="AlphaFoldDB" id="A0A7W1XRC2"/>
<dbReference type="GO" id="GO:0005524">
    <property type="term" value="F:ATP binding"/>
    <property type="evidence" value="ECO:0007669"/>
    <property type="project" value="UniProtKB-KW"/>
</dbReference>
<proteinExistence type="inferred from homology"/>
<dbReference type="EC" id="6.3.3.2" evidence="5"/>
<dbReference type="PANTHER" id="PTHR23407">
    <property type="entry name" value="ATPASE INHIBITOR/5-FORMYLTETRAHYDROFOLATE CYCLO-LIGASE"/>
    <property type="match status" value="1"/>
</dbReference>
<keyword evidence="5" id="KW-0460">Magnesium</keyword>
<evidence type="ECO:0000256" key="2">
    <source>
        <dbReference type="ARBA" id="ARBA00022741"/>
    </source>
</evidence>
<feature type="binding site" evidence="4">
    <location>
        <begin position="3"/>
        <end position="7"/>
    </location>
    <ligand>
        <name>ATP</name>
        <dbReference type="ChEBI" id="CHEBI:30616"/>
    </ligand>
</feature>
<accession>A0A7W1XRC2</accession>
<feature type="binding site" evidence="4">
    <location>
        <position position="54"/>
    </location>
    <ligand>
        <name>substrate</name>
    </ligand>
</feature>
<dbReference type="InterPro" id="IPR024185">
    <property type="entry name" value="FTHF_cligase-like_sf"/>
</dbReference>
<evidence type="ECO:0000313" key="7">
    <source>
        <dbReference type="Proteomes" id="UP000538292"/>
    </source>
</evidence>
<dbReference type="EMBL" id="JACEOL010000017">
    <property type="protein sequence ID" value="MBA4601757.1"/>
    <property type="molecule type" value="Genomic_DNA"/>
</dbReference>